<reference evidence="1" key="1">
    <citation type="submission" date="2019-04" db="EMBL/GenBank/DDBJ databases">
        <title>Microbes associate with the intestines of laboratory mice.</title>
        <authorList>
            <person name="Navarre W."/>
            <person name="Wong E."/>
            <person name="Huang K."/>
            <person name="Tropini C."/>
            <person name="Ng K."/>
            <person name="Yu B."/>
        </authorList>
    </citation>
    <scope>NUCLEOTIDE SEQUENCE</scope>
    <source>
        <strain evidence="1">NM01_1-7b</strain>
    </source>
</reference>
<accession>A0AC61RV85</accession>
<evidence type="ECO:0000313" key="1">
    <source>
        <dbReference type="EMBL" id="TGY95647.1"/>
    </source>
</evidence>
<evidence type="ECO:0000313" key="2">
    <source>
        <dbReference type="Proteomes" id="UP000304953"/>
    </source>
</evidence>
<protein>
    <submittedName>
        <fullName evidence="1">Uncharacterized protein</fullName>
    </submittedName>
</protein>
<sequence length="64" mass="7205">MARPKKEDFNQIKYQNEFNKANYDRVEVNMPKGKKAIVKEAAAAAGQSVSEYINQAIDARMGLD</sequence>
<organism evidence="1 2">
    <name type="scientific">Petralouisia muris</name>
    <dbReference type="NCBI Taxonomy" id="3032872"/>
    <lineage>
        <taxon>Bacteria</taxon>
        <taxon>Bacillati</taxon>
        <taxon>Bacillota</taxon>
        <taxon>Clostridia</taxon>
        <taxon>Lachnospirales</taxon>
        <taxon>Lachnospiraceae</taxon>
        <taxon>Petralouisia</taxon>
    </lineage>
</organism>
<keyword evidence="2" id="KW-1185">Reference proteome</keyword>
<dbReference type="EMBL" id="SRYA01000026">
    <property type="protein sequence ID" value="TGY95647.1"/>
    <property type="molecule type" value="Genomic_DNA"/>
</dbReference>
<gene>
    <name evidence="1" type="ORF">E5329_13825</name>
</gene>
<comment type="caution">
    <text evidence="1">The sequence shown here is derived from an EMBL/GenBank/DDBJ whole genome shotgun (WGS) entry which is preliminary data.</text>
</comment>
<proteinExistence type="predicted"/>
<name>A0AC61RV85_9FIRM</name>
<dbReference type="Proteomes" id="UP000304953">
    <property type="component" value="Unassembled WGS sequence"/>
</dbReference>